<dbReference type="AlphaFoldDB" id="A0A851G965"/>
<sequence length="185" mass="20769">MKSKRRVFVIKTALVIVIVLVAVVGGLSLPGKVEGVYSAGKLIQCACDGTDYIRFHGGWVAHYSTNHEPANLIGRYEIRPDESVVVYITPFRKGDPEEIVFTIDQPRIGFSFATIMEEDKSYLLMRVPVSDDIEDMISHQDVMQVSMSDEDTLVTTFYNSEHVEIREEVKSLKNKKAEQDVAPDG</sequence>
<dbReference type="RefSeq" id="WP_178930798.1">
    <property type="nucleotide sequence ID" value="NZ_JACBAZ010000001.1"/>
</dbReference>
<reference evidence="1 2" key="1">
    <citation type="submission" date="2020-07" db="EMBL/GenBank/DDBJ databases">
        <title>Roseicoccus Jingziensis gen. nov., sp. nov., isolated from coastal seawater.</title>
        <authorList>
            <person name="Feng X."/>
        </authorList>
    </citation>
    <scope>NUCLEOTIDE SEQUENCE [LARGE SCALE GENOMIC DNA]</scope>
    <source>
        <strain evidence="1 2">N1E253</strain>
    </source>
</reference>
<comment type="caution">
    <text evidence="1">The sequence shown here is derived from an EMBL/GenBank/DDBJ whole genome shotgun (WGS) entry which is preliminary data.</text>
</comment>
<evidence type="ECO:0000313" key="2">
    <source>
        <dbReference type="Proteomes" id="UP000557872"/>
    </source>
</evidence>
<gene>
    <name evidence="1" type="ORF">HW115_01440</name>
</gene>
<accession>A0A851G965</accession>
<organism evidence="1 2">
    <name type="scientific">Oceaniferula marina</name>
    <dbReference type="NCBI Taxonomy" id="2748318"/>
    <lineage>
        <taxon>Bacteria</taxon>
        <taxon>Pseudomonadati</taxon>
        <taxon>Verrucomicrobiota</taxon>
        <taxon>Verrucomicrobiia</taxon>
        <taxon>Verrucomicrobiales</taxon>
        <taxon>Verrucomicrobiaceae</taxon>
        <taxon>Oceaniferula</taxon>
    </lineage>
</organism>
<dbReference type="EMBL" id="JACBAZ010000001">
    <property type="protein sequence ID" value="NWK54258.1"/>
    <property type="molecule type" value="Genomic_DNA"/>
</dbReference>
<proteinExistence type="predicted"/>
<dbReference type="Proteomes" id="UP000557872">
    <property type="component" value="Unassembled WGS sequence"/>
</dbReference>
<keyword evidence="2" id="KW-1185">Reference proteome</keyword>
<evidence type="ECO:0000313" key="1">
    <source>
        <dbReference type="EMBL" id="NWK54258.1"/>
    </source>
</evidence>
<protein>
    <submittedName>
        <fullName evidence="1">Uncharacterized protein</fullName>
    </submittedName>
</protein>
<name>A0A851G965_9BACT</name>